<protein>
    <submittedName>
        <fullName evidence="1">Uncharacterized protein</fullName>
    </submittedName>
</protein>
<reference evidence="1" key="1">
    <citation type="journal article" date="2014" name="Front. Microbiol.">
        <title>High frequency of phylogenetically diverse reductive dehalogenase-homologous genes in deep subseafloor sedimentary metagenomes.</title>
        <authorList>
            <person name="Kawai M."/>
            <person name="Futagami T."/>
            <person name="Toyoda A."/>
            <person name="Takaki Y."/>
            <person name="Nishi S."/>
            <person name="Hori S."/>
            <person name="Arai W."/>
            <person name="Tsubouchi T."/>
            <person name="Morono Y."/>
            <person name="Uchiyama I."/>
            <person name="Ito T."/>
            <person name="Fujiyama A."/>
            <person name="Inagaki F."/>
            <person name="Takami H."/>
        </authorList>
    </citation>
    <scope>NUCLEOTIDE SEQUENCE</scope>
    <source>
        <strain evidence="1">Expedition CK06-06</strain>
    </source>
</reference>
<proteinExistence type="predicted"/>
<dbReference type="EMBL" id="BARU01020849">
    <property type="protein sequence ID" value="GAH53824.1"/>
    <property type="molecule type" value="Genomic_DNA"/>
</dbReference>
<feature type="non-terminal residue" evidence="1">
    <location>
        <position position="38"/>
    </location>
</feature>
<sequence length="38" mass="4208">MTGVICRPGIREKLEILSADAQYDLACACGSTKDEHRR</sequence>
<dbReference type="AlphaFoldDB" id="X1HJ10"/>
<name>X1HJ10_9ZZZZ</name>
<evidence type="ECO:0000313" key="1">
    <source>
        <dbReference type="EMBL" id="GAH53824.1"/>
    </source>
</evidence>
<gene>
    <name evidence="1" type="ORF">S03H2_34196</name>
</gene>
<comment type="caution">
    <text evidence="1">The sequence shown here is derived from an EMBL/GenBank/DDBJ whole genome shotgun (WGS) entry which is preliminary data.</text>
</comment>
<accession>X1HJ10</accession>
<organism evidence="1">
    <name type="scientific">marine sediment metagenome</name>
    <dbReference type="NCBI Taxonomy" id="412755"/>
    <lineage>
        <taxon>unclassified sequences</taxon>
        <taxon>metagenomes</taxon>
        <taxon>ecological metagenomes</taxon>
    </lineage>
</organism>